<dbReference type="Proteomes" id="UP001610446">
    <property type="component" value="Unassembled WGS sequence"/>
</dbReference>
<dbReference type="Pfam" id="PF09949">
    <property type="entry name" value="APP1_cat"/>
    <property type="match status" value="1"/>
</dbReference>
<gene>
    <name evidence="3" type="ORF">BJY01DRAFT_245151</name>
</gene>
<dbReference type="PANTHER" id="PTHR28208:SF1">
    <property type="entry name" value="FILAMENT ORGANIZATION PROTEIN APP1-LIKE, PUTATIVE (AFU_ORTHOLOGUE AFUA_1G06650)-RELATED"/>
    <property type="match status" value="1"/>
</dbReference>
<dbReference type="InterPro" id="IPR019236">
    <property type="entry name" value="APP1_cat"/>
</dbReference>
<name>A0ABR4KFK6_9EURO</name>
<keyword evidence="1" id="KW-0732">Signal</keyword>
<feature type="signal peptide" evidence="1">
    <location>
        <begin position="1"/>
        <end position="19"/>
    </location>
</feature>
<dbReference type="EMBL" id="JBFXLU010000032">
    <property type="protein sequence ID" value="KAL2851049.1"/>
    <property type="molecule type" value="Genomic_DNA"/>
</dbReference>
<proteinExistence type="predicted"/>
<feature type="domain" description="Phosphatidate phosphatase APP1 catalytic" evidence="2">
    <location>
        <begin position="179"/>
        <end position="330"/>
    </location>
</feature>
<organism evidence="3 4">
    <name type="scientific">Aspergillus pseudoustus</name>
    <dbReference type="NCBI Taxonomy" id="1810923"/>
    <lineage>
        <taxon>Eukaryota</taxon>
        <taxon>Fungi</taxon>
        <taxon>Dikarya</taxon>
        <taxon>Ascomycota</taxon>
        <taxon>Pezizomycotina</taxon>
        <taxon>Eurotiomycetes</taxon>
        <taxon>Eurotiomycetidae</taxon>
        <taxon>Eurotiales</taxon>
        <taxon>Aspergillaceae</taxon>
        <taxon>Aspergillus</taxon>
        <taxon>Aspergillus subgen. Nidulantes</taxon>
    </lineage>
</organism>
<dbReference type="InterPro" id="IPR052935">
    <property type="entry name" value="Mg2+_PAP"/>
</dbReference>
<comment type="caution">
    <text evidence="3">The sequence shown here is derived from an EMBL/GenBank/DDBJ whole genome shotgun (WGS) entry which is preliminary data.</text>
</comment>
<protein>
    <recommendedName>
        <fullName evidence="2">Phosphatidate phosphatase APP1 catalytic domain-containing protein</fullName>
    </recommendedName>
</protein>
<accession>A0ABR4KFK6</accession>
<sequence length="375" mass="40592">MAPYLPVLLSSLLLAVASTLPSTSHGSNLGPNENVLLFDAPAYETSTCPVQYLSTVQAHIYTNGSVDEVVAVFSAFAASSGIDIDEQGQKILQSRARWFATIPVGGKTVEVDVDGCSRGFNIGKTASRVNGPDDAGMAKDQGSFGSCDLSKTATGRAVLHRGDKRSFMNTIYKSGKKGWGVISDIDDTIKITGSGLNAIKATLIEETTPVSGMPALYSAISDLVDPAWIYLTGSPWQLYGMLHDFIHTEFSSSTGPILLKNLTYTGVEGLLQFLAEGTSLEYKAGQIDDIHSWYPDKHYLGIGDSSASDPEAYAYAYRQYGPEWMKCIWIHLVDEGNNTDARWAEAFKGIPESVYYLYSDPAELNPQALVEGNCF</sequence>
<evidence type="ECO:0000313" key="4">
    <source>
        <dbReference type="Proteomes" id="UP001610446"/>
    </source>
</evidence>
<evidence type="ECO:0000256" key="1">
    <source>
        <dbReference type="SAM" id="SignalP"/>
    </source>
</evidence>
<evidence type="ECO:0000259" key="2">
    <source>
        <dbReference type="Pfam" id="PF09949"/>
    </source>
</evidence>
<reference evidence="3 4" key="1">
    <citation type="submission" date="2024-07" db="EMBL/GenBank/DDBJ databases">
        <title>Section-level genome sequencing and comparative genomics of Aspergillus sections Usti and Cavernicolus.</title>
        <authorList>
            <consortium name="Lawrence Berkeley National Laboratory"/>
            <person name="Nybo J.L."/>
            <person name="Vesth T.C."/>
            <person name="Theobald S."/>
            <person name="Frisvad J.C."/>
            <person name="Larsen T.O."/>
            <person name="Kjaerboelling I."/>
            <person name="Rothschild-Mancinelli K."/>
            <person name="Lyhne E.K."/>
            <person name="Kogle M.E."/>
            <person name="Barry K."/>
            <person name="Clum A."/>
            <person name="Na H."/>
            <person name="Ledsgaard L."/>
            <person name="Lin J."/>
            <person name="Lipzen A."/>
            <person name="Kuo A."/>
            <person name="Riley R."/>
            <person name="Mondo S."/>
            <person name="Labutti K."/>
            <person name="Haridas S."/>
            <person name="Pangalinan J."/>
            <person name="Salamov A.A."/>
            <person name="Simmons B.A."/>
            <person name="Magnuson J.K."/>
            <person name="Chen J."/>
            <person name="Drula E."/>
            <person name="Henrissat B."/>
            <person name="Wiebenga A."/>
            <person name="Lubbers R.J."/>
            <person name="Gomes A.C."/>
            <person name="Makela M.R."/>
            <person name="Stajich J."/>
            <person name="Grigoriev I.V."/>
            <person name="Mortensen U.H."/>
            <person name="De Vries R.P."/>
            <person name="Baker S.E."/>
            <person name="Andersen M.R."/>
        </authorList>
    </citation>
    <scope>NUCLEOTIDE SEQUENCE [LARGE SCALE GENOMIC DNA]</scope>
    <source>
        <strain evidence="3 4">CBS 123904</strain>
    </source>
</reference>
<feature type="chain" id="PRO_5045949676" description="Phosphatidate phosphatase APP1 catalytic domain-containing protein" evidence="1">
    <location>
        <begin position="20"/>
        <end position="375"/>
    </location>
</feature>
<evidence type="ECO:0000313" key="3">
    <source>
        <dbReference type="EMBL" id="KAL2851049.1"/>
    </source>
</evidence>
<dbReference type="PANTHER" id="PTHR28208">
    <property type="entry name" value="PHOSPHATIDATE PHOSPHATASE APP1"/>
    <property type="match status" value="1"/>
</dbReference>
<keyword evidence="4" id="KW-1185">Reference proteome</keyword>